<feature type="region of interest" description="Disordered" evidence="5">
    <location>
        <begin position="1252"/>
        <end position="1455"/>
    </location>
</feature>
<feature type="compositionally biased region" description="Basic and acidic residues" evidence="5">
    <location>
        <begin position="385"/>
        <end position="408"/>
    </location>
</feature>
<feature type="compositionally biased region" description="Polar residues" evidence="5">
    <location>
        <begin position="1134"/>
        <end position="1153"/>
    </location>
</feature>
<feature type="compositionally biased region" description="Basic and acidic residues" evidence="5">
    <location>
        <begin position="983"/>
        <end position="995"/>
    </location>
</feature>
<feature type="compositionally biased region" description="Basic and acidic residues" evidence="5">
    <location>
        <begin position="888"/>
        <end position="917"/>
    </location>
</feature>
<dbReference type="EC" id="5.2.1.8" evidence="2"/>
<feature type="compositionally biased region" description="Basic residues" evidence="5">
    <location>
        <begin position="746"/>
        <end position="762"/>
    </location>
</feature>
<keyword evidence="4" id="KW-0413">Isomerase</keyword>
<feature type="compositionally biased region" description="Low complexity" evidence="5">
    <location>
        <begin position="823"/>
        <end position="838"/>
    </location>
</feature>
<dbReference type="EMBL" id="JAHKSW010000023">
    <property type="protein sequence ID" value="KAG7317621.1"/>
    <property type="molecule type" value="Genomic_DNA"/>
</dbReference>
<feature type="compositionally biased region" description="Basic residues" evidence="5">
    <location>
        <begin position="1360"/>
        <end position="1375"/>
    </location>
</feature>
<dbReference type="Gene3D" id="2.40.100.10">
    <property type="entry name" value="Cyclophilin-like"/>
    <property type="match status" value="1"/>
</dbReference>
<feature type="compositionally biased region" description="Polar residues" evidence="5">
    <location>
        <begin position="627"/>
        <end position="641"/>
    </location>
</feature>
<evidence type="ECO:0000259" key="6">
    <source>
        <dbReference type="PROSITE" id="PS50072"/>
    </source>
</evidence>
<dbReference type="GO" id="GO:0016018">
    <property type="term" value="F:cyclosporin A binding"/>
    <property type="evidence" value="ECO:0007669"/>
    <property type="project" value="TreeGrafter"/>
</dbReference>
<dbReference type="PANTHER" id="PTHR11071:SF257">
    <property type="entry name" value="NK-TUMOR RECOGNITION PROTEIN"/>
    <property type="match status" value="1"/>
</dbReference>
<feature type="compositionally biased region" description="Basic residues" evidence="5">
    <location>
        <begin position="1444"/>
        <end position="1455"/>
    </location>
</feature>
<feature type="compositionally biased region" description="Polar residues" evidence="5">
    <location>
        <begin position="342"/>
        <end position="358"/>
    </location>
</feature>
<evidence type="ECO:0000256" key="5">
    <source>
        <dbReference type="SAM" id="MobiDB-lite"/>
    </source>
</evidence>
<name>A0A9D3N6J2_9TELE</name>
<feature type="compositionally biased region" description="Basic residues" evidence="5">
    <location>
        <begin position="1383"/>
        <end position="1393"/>
    </location>
</feature>
<feature type="compositionally biased region" description="Polar residues" evidence="5">
    <location>
        <begin position="1095"/>
        <end position="1116"/>
    </location>
</feature>
<feature type="compositionally biased region" description="Basic residues" evidence="5">
    <location>
        <begin position="799"/>
        <end position="813"/>
    </location>
</feature>
<dbReference type="PROSITE" id="PS50072">
    <property type="entry name" value="CSA_PPIASE_2"/>
    <property type="match status" value="1"/>
</dbReference>
<feature type="compositionally biased region" description="Basic and acidic residues" evidence="5">
    <location>
        <begin position="306"/>
        <end position="322"/>
    </location>
</feature>
<feature type="compositionally biased region" description="Acidic residues" evidence="5">
    <location>
        <begin position="952"/>
        <end position="964"/>
    </location>
</feature>
<protein>
    <recommendedName>
        <fullName evidence="2">peptidylprolyl isomerase</fullName>
        <ecNumber evidence="2">5.2.1.8</ecNumber>
    </recommendedName>
</protein>
<feature type="compositionally biased region" description="Low complexity" evidence="5">
    <location>
        <begin position="575"/>
        <end position="590"/>
    </location>
</feature>
<accession>A0A9D3N6J2</accession>
<comment type="caution">
    <text evidence="7">The sequence shown here is derived from an EMBL/GenBank/DDBJ whole genome shotgun (WGS) entry which is preliminary data.</text>
</comment>
<dbReference type="PROSITE" id="PS00170">
    <property type="entry name" value="CSA_PPIASE_1"/>
    <property type="match status" value="1"/>
</dbReference>
<feature type="compositionally biased region" description="Acidic residues" evidence="5">
    <location>
        <begin position="1048"/>
        <end position="1057"/>
    </location>
</feature>
<feature type="compositionally biased region" description="Basic residues" evidence="5">
    <location>
        <begin position="596"/>
        <end position="609"/>
    </location>
</feature>
<organism evidence="7 8">
    <name type="scientific">Hemibagrus wyckioides</name>
    <dbReference type="NCBI Taxonomy" id="337641"/>
    <lineage>
        <taxon>Eukaryota</taxon>
        <taxon>Metazoa</taxon>
        <taxon>Chordata</taxon>
        <taxon>Craniata</taxon>
        <taxon>Vertebrata</taxon>
        <taxon>Euteleostomi</taxon>
        <taxon>Actinopterygii</taxon>
        <taxon>Neopterygii</taxon>
        <taxon>Teleostei</taxon>
        <taxon>Ostariophysi</taxon>
        <taxon>Siluriformes</taxon>
        <taxon>Bagridae</taxon>
        <taxon>Hemibagrus</taxon>
    </lineage>
</organism>
<dbReference type="GO" id="GO:0006457">
    <property type="term" value="P:protein folding"/>
    <property type="evidence" value="ECO:0007669"/>
    <property type="project" value="InterPro"/>
</dbReference>
<keyword evidence="3" id="KW-0697">Rotamase</keyword>
<dbReference type="Pfam" id="PF00160">
    <property type="entry name" value="Pro_isomerase"/>
    <property type="match status" value="1"/>
</dbReference>
<feature type="compositionally biased region" description="Low complexity" evidence="5">
    <location>
        <begin position="1342"/>
        <end position="1359"/>
    </location>
</feature>
<feature type="compositionally biased region" description="Polar residues" evidence="5">
    <location>
        <begin position="1291"/>
        <end position="1305"/>
    </location>
</feature>
<evidence type="ECO:0000256" key="3">
    <source>
        <dbReference type="ARBA" id="ARBA00023110"/>
    </source>
</evidence>
<dbReference type="GO" id="GO:0005739">
    <property type="term" value="C:mitochondrion"/>
    <property type="evidence" value="ECO:0007669"/>
    <property type="project" value="TreeGrafter"/>
</dbReference>
<feature type="compositionally biased region" description="Basic and acidic residues" evidence="5">
    <location>
        <begin position="853"/>
        <end position="866"/>
    </location>
</feature>
<sequence length="1455" mass="164406">MERCGNSAPVRRHAAEQGSAGHVVQISVACRQPAPSRMGVKDRPQCYFDVEVNREPVGRIVFQLFSDICPKTSKNFLCLCTGEKGTGKTTGKKLCYKGSVFHRVVKNFMIQGGDFTEGNGRGGESIYGGYFEDENFILKHDRAFLLSMANRGKDTNGSQFFITTKTAPHLDGVHVVFGLVISGFEVIKKIEGLKTDTASRPYADVRVIDCGQLITKSANDVLEGRKRKAFYSEDDSQSSSDSRYSSFESAEESAKQYSRRNKKTSAKSKHAKRRRKEVGRKERRHEKSVVQGSPSEREMVEEEDGQKEHNVKREKPMVRPEEIPPVPENRFLLRRDMPAQEESTNIIVQDTAKVSNDTKPAVTKSGRKLKGRGTMRYHTPTRSISRSESEEERGSSETPPHWKEEMQRTKTYQAPSVQKWSKGERWDDRSGTPWSRSRSRSREYSSDQASDNSSQHHHYKKEKKKAKRKKKAKKRKHSKKHKKSKFREASLSEGEMSVSSDRRSKVSDYPPRRSYSRSRSRSVSRQSRRSYRSRSNRKQSSSRSSRGSRSYSRSRDRSYSRSHSRTGSRSRTYSRSRSGSQSGRSITQSRSDSRSRSRYRTRSRSRSRYRSQSPYYKKRNASKLPDGSTQKVKNPVSTPTQAAEPKVPPSASTESVPVLPLSDSPPPSRWKPGQKPWKPSYVRIQEIKAKKDLPSQALMSQTPDMPLERLSNVQSQNEKSTSHKGLSSSSQYSGKTKQPEGLLRRGSSRSRSSSHSRSRSRSSYRSMSPGQHSRSSSSSSSSRSDSYYSYRRPSSERREKRHSSHRRDHKKTKNVIYSPVIEDSSPSHSDGTSSTHGPIQRHSISGAPEDALDPLRDFPIKAEKKLKPNNASVVAPANCKSGSGWESDNEHLSKLTSSGEKKPPQISVKEESGLSEKKKMKIWAHCWDSESEPEMPEANNVDGQNKPSSEKEEGEASSESESEEPSGVSNKPHQLSKFAGEFKNTEDHSDDCTKPEKHKSKKSKRKHKHKRRNSDRSGSQRVKTKTKRSKKKHQKPKETFHWQPPLEFGEEGEEDDSLAQGKNVDPANNEGLTELVKSTQLKSQYVGSKDYSKMIHNSSKESGSAAQISKSGNESSKLTKRQQLKLNIEAAKSPAQSKHPQIASSQSNVTAQDQTKDQDDMEICTPEHNTEPPDPSPVDLPAIKDAVKNGTQLLLPQTDQKTSGSNPSVLTPANQAGETTPGGVGLLVDPKWKPLKGMTVVPAVSAASLAMKMNRTQDQGEGKTQGLKIEIKSKNRVRPGSLFDEVRKTARLNQRPRNQDSSSEEGSPAATGEQAGSQKHSRSKSRSVSSSRPRRRDRSRSYTHSGSRSRSSSYSSRSYSRSRSRRRYSRERSRSRSSSYHSYRSHTYSRSRSRSWSTERRRSRSYTYDSYSSRSRSRSRRRRYRRSESSDRRSRSYRSYSRSSSRHGSHSSRYS</sequence>
<feature type="compositionally biased region" description="Basic and acidic residues" evidence="5">
    <location>
        <begin position="421"/>
        <end position="430"/>
    </location>
</feature>
<feature type="compositionally biased region" description="Basic residues" evidence="5">
    <location>
        <begin position="1415"/>
        <end position="1425"/>
    </location>
</feature>
<feature type="compositionally biased region" description="Basic residues" evidence="5">
    <location>
        <begin position="365"/>
        <end position="375"/>
    </location>
</feature>
<dbReference type="PANTHER" id="PTHR11071">
    <property type="entry name" value="PEPTIDYL-PROLYL CIS-TRANS ISOMERASE"/>
    <property type="match status" value="1"/>
</dbReference>
<feature type="compositionally biased region" description="Basic residues" evidence="5">
    <location>
        <begin position="514"/>
        <end position="537"/>
    </location>
</feature>
<gene>
    <name evidence="7" type="ORF">KOW79_018656</name>
</gene>
<comment type="catalytic activity">
    <reaction evidence="1">
        <text>[protein]-peptidylproline (omega=180) = [protein]-peptidylproline (omega=0)</text>
        <dbReference type="Rhea" id="RHEA:16237"/>
        <dbReference type="Rhea" id="RHEA-COMP:10747"/>
        <dbReference type="Rhea" id="RHEA-COMP:10748"/>
        <dbReference type="ChEBI" id="CHEBI:83833"/>
        <dbReference type="ChEBI" id="CHEBI:83834"/>
        <dbReference type="EC" id="5.2.1.8"/>
    </reaction>
</comment>
<feature type="domain" description="PPIase cyclophilin-type" evidence="6">
    <location>
        <begin position="47"/>
        <end position="212"/>
    </location>
</feature>
<feature type="compositionally biased region" description="Low complexity" evidence="5">
    <location>
        <begin position="538"/>
        <end position="551"/>
    </location>
</feature>
<feature type="compositionally biased region" description="Basic residues" evidence="5">
    <location>
        <begin position="560"/>
        <end position="574"/>
    </location>
</feature>
<feature type="compositionally biased region" description="Polar residues" evidence="5">
    <location>
        <begin position="1189"/>
        <end position="1218"/>
    </location>
</feature>
<feature type="compositionally biased region" description="Basic residues" evidence="5">
    <location>
        <begin position="996"/>
        <end position="1013"/>
    </location>
</feature>
<reference evidence="7 8" key="1">
    <citation type="submission" date="2021-06" db="EMBL/GenBank/DDBJ databases">
        <title>Chromosome-level genome assembly of the red-tail catfish (Hemibagrus wyckioides).</title>
        <authorList>
            <person name="Shao F."/>
        </authorList>
    </citation>
    <scope>NUCLEOTIDE SEQUENCE [LARGE SCALE GENOMIC DNA]</scope>
    <source>
        <strain evidence="7">EC202008001</strain>
        <tissue evidence="7">Blood</tissue>
    </source>
</reference>
<feature type="compositionally biased region" description="Low complexity" evidence="5">
    <location>
        <begin position="1405"/>
        <end position="1414"/>
    </location>
</feature>
<dbReference type="InterPro" id="IPR029000">
    <property type="entry name" value="Cyclophilin-like_dom_sf"/>
</dbReference>
<evidence type="ECO:0000313" key="8">
    <source>
        <dbReference type="Proteomes" id="UP000824219"/>
    </source>
</evidence>
<dbReference type="Proteomes" id="UP000824219">
    <property type="component" value="Linkage Group LG23"/>
</dbReference>
<proteinExistence type="predicted"/>
<dbReference type="OrthoDB" id="9909290at2759"/>
<keyword evidence="8" id="KW-1185">Reference proteome</keyword>
<dbReference type="PROSITE" id="PS51257">
    <property type="entry name" value="PROKAR_LIPOPROTEIN"/>
    <property type="match status" value="1"/>
</dbReference>
<feature type="compositionally biased region" description="Polar residues" evidence="5">
    <location>
        <begin position="1076"/>
        <end position="1086"/>
    </location>
</feature>
<dbReference type="SUPFAM" id="SSF50891">
    <property type="entry name" value="Cyclophilin-like"/>
    <property type="match status" value="1"/>
</dbReference>
<dbReference type="InterPro" id="IPR002130">
    <property type="entry name" value="Cyclophilin-type_PPIase_dom"/>
</dbReference>
<dbReference type="InterPro" id="IPR020892">
    <property type="entry name" value="Cyclophilin-type_PPIase_CS"/>
</dbReference>
<dbReference type="GO" id="GO:0003755">
    <property type="term" value="F:peptidyl-prolyl cis-trans isomerase activity"/>
    <property type="evidence" value="ECO:0007669"/>
    <property type="project" value="UniProtKB-KW"/>
</dbReference>
<evidence type="ECO:0000256" key="1">
    <source>
        <dbReference type="ARBA" id="ARBA00000971"/>
    </source>
</evidence>
<feature type="compositionally biased region" description="Basic residues" evidence="5">
    <location>
        <begin position="455"/>
        <end position="485"/>
    </location>
</feature>
<evidence type="ECO:0000313" key="7">
    <source>
        <dbReference type="EMBL" id="KAG7317621.1"/>
    </source>
</evidence>
<feature type="compositionally biased region" description="Low complexity" evidence="5">
    <location>
        <begin position="763"/>
        <end position="792"/>
    </location>
</feature>
<evidence type="ECO:0000256" key="2">
    <source>
        <dbReference type="ARBA" id="ARBA00013194"/>
    </source>
</evidence>
<feature type="region of interest" description="Disordered" evidence="5">
    <location>
        <begin position="342"/>
        <end position="1225"/>
    </location>
</feature>
<feature type="compositionally biased region" description="Polar residues" evidence="5">
    <location>
        <begin position="409"/>
        <end position="419"/>
    </location>
</feature>
<feature type="region of interest" description="Disordered" evidence="5">
    <location>
        <begin position="230"/>
        <end position="329"/>
    </location>
</feature>
<feature type="compositionally biased region" description="Basic residues" evidence="5">
    <location>
        <begin position="1022"/>
        <end position="1035"/>
    </location>
</feature>
<feature type="compositionally biased region" description="Basic residues" evidence="5">
    <location>
        <begin position="257"/>
        <end position="286"/>
    </location>
</feature>
<dbReference type="PRINTS" id="PR00153">
    <property type="entry name" value="CSAPPISMRASE"/>
</dbReference>
<dbReference type="FunFam" id="2.40.100.10:FF:000005">
    <property type="entry name" value="Peptidyl-prolyl cis-trans isomerase G"/>
    <property type="match status" value="1"/>
</dbReference>
<feature type="compositionally biased region" description="Low complexity" evidence="5">
    <location>
        <begin position="237"/>
        <end position="248"/>
    </location>
</feature>
<evidence type="ECO:0000256" key="4">
    <source>
        <dbReference type="ARBA" id="ARBA00023235"/>
    </source>
</evidence>